<dbReference type="NCBIfam" id="TIGR01499">
    <property type="entry name" value="folC"/>
    <property type="match status" value="1"/>
</dbReference>
<dbReference type="EC" id="6.3.2.17" evidence="6"/>
<comment type="pathway">
    <text evidence="2">Cofactor biosynthesis; tetrahydrofolate biosynthesis; 7,8-dihydrofolate from 2-amino-4-hydroxy-6-hydroxymethyl-7,8-dihydropteridine diphosphate and 4-aminobenzoate: step 2/2.</text>
</comment>
<keyword evidence="11 21" id="KW-0067">ATP-binding</keyword>
<evidence type="ECO:0000256" key="8">
    <source>
        <dbReference type="ARBA" id="ARBA00022598"/>
    </source>
</evidence>
<keyword evidence="9" id="KW-0479">Metal-binding</keyword>
<dbReference type="GO" id="GO:0004326">
    <property type="term" value="F:tetrahydrofolylpolyglutamate synthase activity"/>
    <property type="evidence" value="ECO:0007669"/>
    <property type="project" value="UniProtKB-EC"/>
</dbReference>
<dbReference type="PROSITE" id="PS01011">
    <property type="entry name" value="FOLYLPOLYGLU_SYNT_1"/>
    <property type="match status" value="1"/>
</dbReference>
<dbReference type="InterPro" id="IPR013221">
    <property type="entry name" value="Mur_ligase_cen"/>
</dbReference>
<comment type="pathway">
    <text evidence="3">Cofactor biosynthesis; tetrahydrofolylpolyglutamate biosynthesis.</text>
</comment>
<dbReference type="PANTHER" id="PTHR11136">
    <property type="entry name" value="FOLYLPOLYGLUTAMATE SYNTHASE-RELATED"/>
    <property type="match status" value="1"/>
</dbReference>
<evidence type="ECO:0000256" key="17">
    <source>
        <dbReference type="ARBA" id="ARBA00047493"/>
    </source>
</evidence>
<keyword evidence="10 21" id="KW-0547">Nucleotide-binding</keyword>
<keyword evidence="12" id="KW-0460">Magnesium</keyword>
<evidence type="ECO:0000256" key="13">
    <source>
        <dbReference type="ARBA" id="ARBA00022909"/>
    </source>
</evidence>
<comment type="catalytic activity">
    <reaction evidence="17">
        <text>(6S)-5,6,7,8-tetrahydrofolyl-(gamma-L-Glu)(n) + L-glutamate + ATP = (6S)-5,6,7,8-tetrahydrofolyl-(gamma-L-Glu)(n+1) + ADP + phosphate + H(+)</text>
        <dbReference type="Rhea" id="RHEA:10580"/>
        <dbReference type="Rhea" id="RHEA-COMP:14738"/>
        <dbReference type="Rhea" id="RHEA-COMP:14740"/>
        <dbReference type="ChEBI" id="CHEBI:15378"/>
        <dbReference type="ChEBI" id="CHEBI:29985"/>
        <dbReference type="ChEBI" id="CHEBI:30616"/>
        <dbReference type="ChEBI" id="CHEBI:43474"/>
        <dbReference type="ChEBI" id="CHEBI:141005"/>
        <dbReference type="ChEBI" id="CHEBI:456216"/>
        <dbReference type="EC" id="6.3.2.17"/>
    </reaction>
</comment>
<dbReference type="GO" id="GO:0005737">
    <property type="term" value="C:cytoplasm"/>
    <property type="evidence" value="ECO:0007669"/>
    <property type="project" value="TreeGrafter"/>
</dbReference>
<evidence type="ECO:0000256" key="15">
    <source>
        <dbReference type="ARBA" id="ARBA00030592"/>
    </source>
</evidence>
<dbReference type="InterPro" id="IPR036565">
    <property type="entry name" value="Mur-like_cat_sf"/>
</dbReference>
<dbReference type="GO" id="GO:0046872">
    <property type="term" value="F:metal ion binding"/>
    <property type="evidence" value="ECO:0007669"/>
    <property type="project" value="UniProtKB-KW"/>
</dbReference>
<proteinExistence type="inferred from homology"/>
<keyword evidence="13" id="KW-0289">Folate biosynthesis</keyword>
<evidence type="ECO:0000259" key="23">
    <source>
        <dbReference type="Pfam" id="PF08245"/>
    </source>
</evidence>
<reference evidence="24" key="1">
    <citation type="submission" date="2022-07" db="EMBL/GenBank/DDBJ databases">
        <title>Complete genome sequence of Salinispirillum sp. LH10-3-1 capable of multiple carbohydrate inversion isolated from a soda lake.</title>
        <authorList>
            <person name="Liu J."/>
            <person name="Zhai Y."/>
            <person name="Zhang H."/>
            <person name="Yang H."/>
            <person name="Qu J."/>
            <person name="Li J."/>
        </authorList>
    </citation>
    <scope>NUCLEOTIDE SEQUENCE</scope>
    <source>
        <strain evidence="24">LH 10-3-1</strain>
    </source>
</reference>
<feature type="domain" description="Mur ligase C-terminal" evidence="22">
    <location>
        <begin position="281"/>
        <end position="395"/>
    </location>
</feature>
<dbReference type="InterPro" id="IPR036615">
    <property type="entry name" value="Mur_ligase_C_dom_sf"/>
</dbReference>
<evidence type="ECO:0000256" key="16">
    <source>
        <dbReference type="ARBA" id="ARBA00032510"/>
    </source>
</evidence>
<dbReference type="Pfam" id="PF02875">
    <property type="entry name" value="Mur_ligase_C"/>
    <property type="match status" value="1"/>
</dbReference>
<feature type="domain" description="Mur ligase central" evidence="23">
    <location>
        <begin position="49"/>
        <end position="187"/>
    </location>
</feature>
<dbReference type="NCBIfam" id="NF008101">
    <property type="entry name" value="PRK10846.1"/>
    <property type="match status" value="1"/>
</dbReference>
<evidence type="ECO:0000256" key="11">
    <source>
        <dbReference type="ARBA" id="ARBA00022840"/>
    </source>
</evidence>
<sequence length="412" mass="44817">MPSPHSSLAEWLSWLESLHPSEIDLGLDRQMAVQQRMALDFGACKIITVAGTNGKGSTATLTASLLQAHGYRVGLYTSPHFLHFTERVAVQGTPVTEEAMVQALAAVEKARGDTSLTYFEFTTLAAFRLFADAALDYMVLEVGLGGRLDAVNALDTDCAIVTSIGLDHVDWLGDDIAGIAREKAGIARPGKPLLVGRTDCPEAFVQVALINGCQLTFVDTQLPREPGAWRFVGSHQQLDDLPWPLLPYPSALLALRALELLGIALQREKVTAVLQNTSMPGRLQRLAWHGNEIWLDVAHNPHAADYVVRQLQHVSAQWTIILGMLKDKDASGVVQSLARLEPDWHLVTLTGSRGQQAKELAERTGLMDVVCHHSVAAALDALEPNRQQPVLVCGSFHTVADALNHMPNNQHG</sequence>
<dbReference type="PIRSF" id="PIRSF001563">
    <property type="entry name" value="Folylpolyglu_synth"/>
    <property type="match status" value="1"/>
</dbReference>
<evidence type="ECO:0000256" key="21">
    <source>
        <dbReference type="PIRNR" id="PIRNR001563"/>
    </source>
</evidence>
<dbReference type="InterPro" id="IPR001645">
    <property type="entry name" value="Folylpolyglutamate_synth"/>
</dbReference>
<evidence type="ECO:0000256" key="9">
    <source>
        <dbReference type="ARBA" id="ARBA00022723"/>
    </source>
</evidence>
<evidence type="ECO:0000256" key="5">
    <source>
        <dbReference type="ARBA" id="ARBA00013023"/>
    </source>
</evidence>
<evidence type="ECO:0000256" key="12">
    <source>
        <dbReference type="ARBA" id="ARBA00022842"/>
    </source>
</evidence>
<comment type="catalytic activity">
    <reaction evidence="18">
        <text>10-formyltetrahydrofolyl-(gamma-L-Glu)(n) + L-glutamate + ATP = 10-formyltetrahydrofolyl-(gamma-L-Glu)(n+1) + ADP + phosphate + H(+)</text>
        <dbReference type="Rhea" id="RHEA:51904"/>
        <dbReference type="Rhea" id="RHEA-COMP:13088"/>
        <dbReference type="Rhea" id="RHEA-COMP:14300"/>
        <dbReference type="ChEBI" id="CHEBI:15378"/>
        <dbReference type="ChEBI" id="CHEBI:29985"/>
        <dbReference type="ChEBI" id="CHEBI:30616"/>
        <dbReference type="ChEBI" id="CHEBI:43474"/>
        <dbReference type="ChEBI" id="CHEBI:134413"/>
        <dbReference type="ChEBI" id="CHEBI:456216"/>
        <dbReference type="EC" id="6.3.2.17"/>
    </reaction>
</comment>
<evidence type="ECO:0000256" key="20">
    <source>
        <dbReference type="ARBA" id="ARBA00049161"/>
    </source>
</evidence>
<comment type="catalytic activity">
    <reaction evidence="20">
        <text>7,8-dihydropteroate + L-glutamate + ATP = 7,8-dihydrofolate + ADP + phosphate + H(+)</text>
        <dbReference type="Rhea" id="RHEA:23584"/>
        <dbReference type="ChEBI" id="CHEBI:15378"/>
        <dbReference type="ChEBI" id="CHEBI:17839"/>
        <dbReference type="ChEBI" id="CHEBI:29985"/>
        <dbReference type="ChEBI" id="CHEBI:30616"/>
        <dbReference type="ChEBI" id="CHEBI:43474"/>
        <dbReference type="ChEBI" id="CHEBI:57451"/>
        <dbReference type="ChEBI" id="CHEBI:456216"/>
        <dbReference type="EC" id="6.3.2.12"/>
    </reaction>
</comment>
<evidence type="ECO:0000313" key="24">
    <source>
        <dbReference type="EMBL" id="WLD56943.1"/>
    </source>
</evidence>
<dbReference type="EMBL" id="CP101717">
    <property type="protein sequence ID" value="WLD56943.1"/>
    <property type="molecule type" value="Genomic_DNA"/>
</dbReference>
<dbReference type="PANTHER" id="PTHR11136:SF0">
    <property type="entry name" value="DIHYDROFOLATE SYNTHETASE-RELATED"/>
    <property type="match status" value="1"/>
</dbReference>
<dbReference type="AlphaFoldDB" id="A0AB38YC46"/>
<dbReference type="Gene3D" id="3.40.1190.10">
    <property type="entry name" value="Mur-like, catalytic domain"/>
    <property type="match status" value="1"/>
</dbReference>
<evidence type="ECO:0000256" key="4">
    <source>
        <dbReference type="ARBA" id="ARBA00008276"/>
    </source>
</evidence>
<dbReference type="SUPFAM" id="SSF53623">
    <property type="entry name" value="MurD-like peptide ligases, catalytic domain"/>
    <property type="match status" value="1"/>
</dbReference>
<comment type="similarity">
    <text evidence="4 21">Belongs to the folylpolyglutamate synthase family.</text>
</comment>
<dbReference type="EC" id="6.3.2.12" evidence="5"/>
<evidence type="ECO:0000256" key="18">
    <source>
        <dbReference type="ARBA" id="ARBA00047808"/>
    </source>
</evidence>
<dbReference type="GO" id="GO:0005524">
    <property type="term" value="F:ATP binding"/>
    <property type="evidence" value="ECO:0007669"/>
    <property type="project" value="UniProtKB-KW"/>
</dbReference>
<dbReference type="SUPFAM" id="SSF53244">
    <property type="entry name" value="MurD-like peptide ligases, peptide-binding domain"/>
    <property type="match status" value="1"/>
</dbReference>
<dbReference type="RefSeq" id="WP_304994229.1">
    <property type="nucleotide sequence ID" value="NZ_CP101717.1"/>
</dbReference>
<name>A0AB38YC46_9GAMM</name>
<dbReference type="InterPro" id="IPR018109">
    <property type="entry name" value="Folylpolyglutamate_synth_CS"/>
</dbReference>
<organism evidence="24">
    <name type="scientific">Salinispirillum sp. LH 10-3-1</name>
    <dbReference type="NCBI Taxonomy" id="2952525"/>
    <lineage>
        <taxon>Bacteria</taxon>
        <taxon>Pseudomonadati</taxon>
        <taxon>Pseudomonadota</taxon>
        <taxon>Gammaproteobacteria</taxon>
        <taxon>Oceanospirillales</taxon>
        <taxon>Saccharospirillaceae</taxon>
        <taxon>Salinispirillum</taxon>
    </lineage>
</organism>
<comment type="function">
    <text evidence="1">Functions in two distinct reactions of the de novo folate biosynthetic pathway. Catalyzes the addition of a glutamate residue to dihydropteroate (7,8-dihydropteroate or H2Pte) to form dihydrofolate (7,8-dihydrofolate monoglutamate or H2Pte-Glu). Also catalyzes successive additions of L-glutamate to tetrahydrofolate or 10-formyltetrahydrofolate or 5,10-methylenetetrahydrofolate, leading to folylpolyglutamate derivatives.</text>
</comment>
<gene>
    <name evidence="24" type="primary">folC</name>
    <name evidence="24" type="ORF">NFC81_09390</name>
</gene>
<accession>A0AB38YC46</accession>
<protein>
    <recommendedName>
        <fullName evidence="7">Dihydrofolate synthase/folylpolyglutamate synthase</fullName>
        <ecNumber evidence="5">6.3.2.12</ecNumber>
        <ecNumber evidence="6">6.3.2.17</ecNumber>
    </recommendedName>
    <alternativeName>
        <fullName evidence="16">Folylpoly-gamma-glutamate synthetase-dihydrofolate synthetase</fullName>
    </alternativeName>
    <alternativeName>
        <fullName evidence="14">Folylpolyglutamate synthetase</fullName>
    </alternativeName>
    <alternativeName>
        <fullName evidence="15">Tetrahydrofolylpolyglutamate synthase</fullName>
    </alternativeName>
</protein>
<evidence type="ECO:0000256" key="3">
    <source>
        <dbReference type="ARBA" id="ARBA00005150"/>
    </source>
</evidence>
<dbReference type="Gene3D" id="3.90.190.20">
    <property type="entry name" value="Mur ligase, C-terminal domain"/>
    <property type="match status" value="1"/>
</dbReference>
<keyword evidence="8 21" id="KW-0436">Ligase</keyword>
<evidence type="ECO:0000259" key="22">
    <source>
        <dbReference type="Pfam" id="PF02875"/>
    </source>
</evidence>
<dbReference type="InterPro" id="IPR004101">
    <property type="entry name" value="Mur_ligase_C"/>
</dbReference>
<dbReference type="GO" id="GO:0046656">
    <property type="term" value="P:folic acid biosynthetic process"/>
    <property type="evidence" value="ECO:0007669"/>
    <property type="project" value="UniProtKB-KW"/>
</dbReference>
<comment type="catalytic activity">
    <reaction evidence="19">
        <text>(6R)-5,10-methylenetetrahydrofolyl-(gamma-L-Glu)(n) + L-glutamate + ATP = (6R)-5,10-methylenetetrahydrofolyl-(gamma-L-Glu)(n+1) + ADP + phosphate + H(+)</text>
        <dbReference type="Rhea" id="RHEA:51912"/>
        <dbReference type="Rhea" id="RHEA-COMP:13257"/>
        <dbReference type="Rhea" id="RHEA-COMP:13258"/>
        <dbReference type="ChEBI" id="CHEBI:15378"/>
        <dbReference type="ChEBI" id="CHEBI:29985"/>
        <dbReference type="ChEBI" id="CHEBI:30616"/>
        <dbReference type="ChEBI" id="CHEBI:43474"/>
        <dbReference type="ChEBI" id="CHEBI:136572"/>
        <dbReference type="ChEBI" id="CHEBI:456216"/>
        <dbReference type="EC" id="6.3.2.17"/>
    </reaction>
</comment>
<dbReference type="GO" id="GO:0008841">
    <property type="term" value="F:dihydrofolate synthase activity"/>
    <property type="evidence" value="ECO:0007669"/>
    <property type="project" value="UniProtKB-EC"/>
</dbReference>
<evidence type="ECO:0000256" key="6">
    <source>
        <dbReference type="ARBA" id="ARBA00013025"/>
    </source>
</evidence>
<evidence type="ECO:0000256" key="7">
    <source>
        <dbReference type="ARBA" id="ARBA00019357"/>
    </source>
</evidence>
<evidence type="ECO:0000256" key="2">
    <source>
        <dbReference type="ARBA" id="ARBA00004799"/>
    </source>
</evidence>
<evidence type="ECO:0000256" key="14">
    <source>
        <dbReference type="ARBA" id="ARBA00030048"/>
    </source>
</evidence>
<evidence type="ECO:0000256" key="10">
    <source>
        <dbReference type="ARBA" id="ARBA00022741"/>
    </source>
</evidence>
<dbReference type="Pfam" id="PF08245">
    <property type="entry name" value="Mur_ligase_M"/>
    <property type="match status" value="1"/>
</dbReference>
<evidence type="ECO:0000256" key="19">
    <source>
        <dbReference type="ARBA" id="ARBA00049035"/>
    </source>
</evidence>
<evidence type="ECO:0000256" key="1">
    <source>
        <dbReference type="ARBA" id="ARBA00002714"/>
    </source>
</evidence>